<dbReference type="PANTHER" id="PTHR21399">
    <property type="entry name" value="CHLORIDE CONDUCTANCE REGULATORY PROTEIN ICLN"/>
    <property type="match status" value="1"/>
</dbReference>
<reference evidence="8" key="1">
    <citation type="submission" date="2014-02" db="EMBL/GenBank/DDBJ databases">
        <authorList>
            <person name="Genoscope - CEA"/>
        </authorList>
    </citation>
    <scope>NUCLEOTIDE SEQUENCE</scope>
    <source>
        <strain evidence="8">LS3</strain>
    </source>
</reference>
<evidence type="ECO:0000256" key="4">
    <source>
        <dbReference type="ARBA" id="ARBA00015935"/>
    </source>
</evidence>
<dbReference type="InterPro" id="IPR039924">
    <property type="entry name" value="ICln/Lot5/Saf5"/>
</dbReference>
<dbReference type="Gene3D" id="2.30.29.30">
    <property type="entry name" value="Pleckstrin-homology domain (PH domain)/Phosphotyrosine-binding domain (PTB)"/>
    <property type="match status" value="1"/>
</dbReference>
<dbReference type="GO" id="GO:0000387">
    <property type="term" value="P:spliceosomal snRNP assembly"/>
    <property type="evidence" value="ECO:0007669"/>
    <property type="project" value="TreeGrafter"/>
</dbReference>
<dbReference type="Pfam" id="PF03517">
    <property type="entry name" value="Voldacs"/>
    <property type="match status" value="1"/>
</dbReference>
<dbReference type="GO" id="GO:0005681">
    <property type="term" value="C:spliceosomal complex"/>
    <property type="evidence" value="ECO:0007669"/>
    <property type="project" value="TreeGrafter"/>
</dbReference>
<reference evidence="8" key="2">
    <citation type="submission" date="2014-06" db="EMBL/GenBank/DDBJ databases">
        <title>The complete genome of Blastobotrys (Arxula) adeninivorans LS3 - a yeast of biotechnological interest.</title>
        <authorList>
            <person name="Kunze G."/>
            <person name="Gaillardin C."/>
            <person name="Czernicka M."/>
            <person name="Durrens P."/>
            <person name="Martin T."/>
            <person name="Boer E."/>
            <person name="Gabaldon T."/>
            <person name="Cruz J."/>
            <person name="Talla E."/>
            <person name="Marck C."/>
            <person name="Goffeau A."/>
            <person name="Barbe V."/>
            <person name="Baret P."/>
            <person name="Baronian K."/>
            <person name="Beier S."/>
            <person name="Bleykasten C."/>
            <person name="Bode R."/>
            <person name="Casaregola S."/>
            <person name="Despons L."/>
            <person name="Fairhead C."/>
            <person name="Giersberg M."/>
            <person name="Gierski P."/>
            <person name="Hahnel U."/>
            <person name="Hartmann A."/>
            <person name="Jankowska D."/>
            <person name="Jubin C."/>
            <person name="Jung P."/>
            <person name="Lafontaine I."/>
            <person name="Leh-Louis V."/>
            <person name="Lemaire M."/>
            <person name="Marcet-Houben M."/>
            <person name="Mascher M."/>
            <person name="Morel G."/>
            <person name="Richard G.-F."/>
            <person name="Riechen J."/>
            <person name="Sacerdot C."/>
            <person name="Sarkar A."/>
            <person name="Savel G."/>
            <person name="Schacherer J."/>
            <person name="Sherman D."/>
            <person name="Straub M.-L."/>
            <person name="Stein N."/>
            <person name="Thierry A."/>
            <person name="Trautwein-Schult A."/>
            <person name="Westhof E."/>
            <person name="Worch S."/>
            <person name="Dujon B."/>
            <person name="Souciet J.-L."/>
            <person name="Wincker P."/>
            <person name="Scholz U."/>
            <person name="Neuveglise N."/>
        </authorList>
    </citation>
    <scope>NUCLEOTIDE SEQUENCE</scope>
    <source>
        <strain evidence="8">LS3</strain>
    </source>
</reference>
<comment type="subcellular location">
    <subcellularLocation>
        <location evidence="2">Cytoplasm</location>
    </subcellularLocation>
    <subcellularLocation>
        <location evidence="1">Nucleus</location>
    </subcellularLocation>
</comment>
<protein>
    <recommendedName>
        <fullName evidence="4">Protein LOT5</fullName>
    </recommendedName>
</protein>
<evidence type="ECO:0000256" key="6">
    <source>
        <dbReference type="ARBA" id="ARBA00023242"/>
    </source>
</evidence>
<name>A0A060T8E5_BLAAD</name>
<evidence type="ECO:0000256" key="7">
    <source>
        <dbReference type="SAM" id="MobiDB-lite"/>
    </source>
</evidence>
<dbReference type="GO" id="GO:0005829">
    <property type="term" value="C:cytosol"/>
    <property type="evidence" value="ECO:0007669"/>
    <property type="project" value="TreeGrafter"/>
</dbReference>
<dbReference type="PANTHER" id="PTHR21399:SF0">
    <property type="entry name" value="METHYLOSOME SUBUNIT PICLN"/>
    <property type="match status" value="1"/>
</dbReference>
<keyword evidence="6" id="KW-0539">Nucleus</keyword>
<evidence type="ECO:0000313" key="8">
    <source>
        <dbReference type="EMBL" id="CDP37183.1"/>
    </source>
</evidence>
<dbReference type="GO" id="GO:0045292">
    <property type="term" value="P:mRNA cis splicing, via spliceosome"/>
    <property type="evidence" value="ECO:0007669"/>
    <property type="project" value="TreeGrafter"/>
</dbReference>
<dbReference type="AlphaFoldDB" id="A0A060T8E5"/>
<keyword evidence="5" id="KW-0963">Cytoplasm</keyword>
<accession>A0A060T8E5</accession>
<gene>
    <name evidence="8" type="ORF">GNLVRS02_ARAD1D05698g</name>
</gene>
<evidence type="ECO:0000256" key="5">
    <source>
        <dbReference type="ARBA" id="ARBA00022490"/>
    </source>
</evidence>
<organism evidence="8">
    <name type="scientific">Blastobotrys adeninivorans</name>
    <name type="common">Yeast</name>
    <name type="synonym">Arxula adeninivorans</name>
    <dbReference type="NCBI Taxonomy" id="409370"/>
    <lineage>
        <taxon>Eukaryota</taxon>
        <taxon>Fungi</taxon>
        <taxon>Dikarya</taxon>
        <taxon>Ascomycota</taxon>
        <taxon>Saccharomycotina</taxon>
        <taxon>Dipodascomycetes</taxon>
        <taxon>Dipodascales</taxon>
        <taxon>Trichomonascaceae</taxon>
        <taxon>Blastobotrys</taxon>
    </lineage>
</organism>
<comment type="similarity">
    <text evidence="3">Belongs to the LOT5 family.</text>
</comment>
<evidence type="ECO:0000256" key="1">
    <source>
        <dbReference type="ARBA" id="ARBA00004123"/>
    </source>
</evidence>
<dbReference type="GO" id="GO:0034715">
    <property type="term" value="C:pICln-Sm protein complex"/>
    <property type="evidence" value="ECO:0007669"/>
    <property type="project" value="TreeGrafter"/>
</dbReference>
<sequence length="250" mass="27451">MSIIVLQERPNESELITLAEHQASTPATFSLEENPVLHYKSAGALLTSSVDLPGLSANEVTGADFYVCSSQLMIWFPDRSGLAIPYPSISLHAIQGGQPRSLYLQIEPQGGIGQANGEGKEGDFNYSVIEFTIVTQGDVQEFYDALSRCASLHRDYDDDDDENDGIIMGSPTDDHGDMGPWITAENFEQGEADDIGEYNGLDDEELAGVEVEIEESIRAGIRRGREEDDGEDGSRAESEDAKWRRINEDN</sequence>
<proteinExistence type="inferred from homology"/>
<dbReference type="InterPro" id="IPR011993">
    <property type="entry name" value="PH-like_dom_sf"/>
</dbReference>
<dbReference type="PhylomeDB" id="A0A060T8E5"/>
<evidence type="ECO:0000256" key="3">
    <source>
        <dbReference type="ARBA" id="ARBA00006172"/>
    </source>
</evidence>
<feature type="region of interest" description="Disordered" evidence="7">
    <location>
        <begin position="213"/>
        <end position="250"/>
    </location>
</feature>
<feature type="compositionally biased region" description="Basic and acidic residues" evidence="7">
    <location>
        <begin position="232"/>
        <end position="250"/>
    </location>
</feature>
<dbReference type="EMBL" id="HG937694">
    <property type="protein sequence ID" value="CDP37183.1"/>
    <property type="molecule type" value="Genomic_DNA"/>
</dbReference>
<evidence type="ECO:0000256" key="2">
    <source>
        <dbReference type="ARBA" id="ARBA00004496"/>
    </source>
</evidence>